<evidence type="ECO:0000313" key="2">
    <source>
        <dbReference type="EMBL" id="KAL0331770.1"/>
    </source>
</evidence>
<dbReference type="EMBL" id="JACGWK010000010">
    <property type="protein sequence ID" value="KAL0331770.1"/>
    <property type="molecule type" value="Genomic_DNA"/>
</dbReference>
<dbReference type="Pfam" id="PF13966">
    <property type="entry name" value="zf-RVT"/>
    <property type="match status" value="1"/>
</dbReference>
<dbReference type="AlphaFoldDB" id="A0AAW2MJY3"/>
<evidence type="ECO:0000259" key="1">
    <source>
        <dbReference type="Pfam" id="PF13966"/>
    </source>
</evidence>
<feature type="domain" description="Reverse transcriptase zinc-binding" evidence="1">
    <location>
        <begin position="100"/>
        <end position="171"/>
    </location>
</feature>
<organism evidence="2">
    <name type="scientific">Sesamum angustifolium</name>
    <dbReference type="NCBI Taxonomy" id="2727405"/>
    <lineage>
        <taxon>Eukaryota</taxon>
        <taxon>Viridiplantae</taxon>
        <taxon>Streptophyta</taxon>
        <taxon>Embryophyta</taxon>
        <taxon>Tracheophyta</taxon>
        <taxon>Spermatophyta</taxon>
        <taxon>Magnoliopsida</taxon>
        <taxon>eudicotyledons</taxon>
        <taxon>Gunneridae</taxon>
        <taxon>Pentapetalae</taxon>
        <taxon>asterids</taxon>
        <taxon>lamiids</taxon>
        <taxon>Lamiales</taxon>
        <taxon>Pedaliaceae</taxon>
        <taxon>Sesamum</taxon>
    </lineage>
</organism>
<reference evidence="2" key="1">
    <citation type="submission" date="2020-06" db="EMBL/GenBank/DDBJ databases">
        <authorList>
            <person name="Li T."/>
            <person name="Hu X."/>
            <person name="Zhang T."/>
            <person name="Song X."/>
            <person name="Zhang H."/>
            <person name="Dai N."/>
            <person name="Sheng W."/>
            <person name="Hou X."/>
            <person name="Wei L."/>
        </authorList>
    </citation>
    <scope>NUCLEOTIDE SEQUENCE</scope>
    <source>
        <strain evidence="2">G01</strain>
        <tissue evidence="2">Leaf</tissue>
    </source>
</reference>
<sequence>MWIPRPWKFQVITAPNTLHPDATVDKLLDDSRGWNEALIRSVFQSKDAGLILGINRSVGSLDHLRWHFEKHRLYSIKRAYRIIDEGVVPHLRITPAGLKSHKSEGWGFIWHAVVPSKVRLFACRARRDALPTSCKLASCGVLIEGACLRCGEEGEDLIHVLLRCHFARLIWAMSCLPLGAQFPVISRIWRPGFAACSRTSILSSSHFLGCLGFLASGCSSRIVEFQRRSSSNGFGDWNILSLALVGQLWVCRIPSSRRRRHSDGTS</sequence>
<reference evidence="2" key="2">
    <citation type="journal article" date="2024" name="Plant">
        <title>Genomic evolution and insights into agronomic trait innovations of Sesamum species.</title>
        <authorList>
            <person name="Miao H."/>
            <person name="Wang L."/>
            <person name="Qu L."/>
            <person name="Liu H."/>
            <person name="Sun Y."/>
            <person name="Le M."/>
            <person name="Wang Q."/>
            <person name="Wei S."/>
            <person name="Zheng Y."/>
            <person name="Lin W."/>
            <person name="Duan Y."/>
            <person name="Cao H."/>
            <person name="Xiong S."/>
            <person name="Wang X."/>
            <person name="Wei L."/>
            <person name="Li C."/>
            <person name="Ma Q."/>
            <person name="Ju M."/>
            <person name="Zhao R."/>
            <person name="Li G."/>
            <person name="Mu C."/>
            <person name="Tian Q."/>
            <person name="Mei H."/>
            <person name="Zhang T."/>
            <person name="Gao T."/>
            <person name="Zhang H."/>
        </authorList>
    </citation>
    <scope>NUCLEOTIDE SEQUENCE</scope>
    <source>
        <strain evidence="2">G01</strain>
    </source>
</reference>
<dbReference type="InterPro" id="IPR026960">
    <property type="entry name" value="RVT-Znf"/>
</dbReference>
<accession>A0AAW2MJY3</accession>
<protein>
    <recommendedName>
        <fullName evidence="1">Reverse transcriptase zinc-binding domain-containing protein</fullName>
    </recommendedName>
</protein>
<name>A0AAW2MJY3_9LAMI</name>
<gene>
    <name evidence="2" type="ORF">Sangu_1722500</name>
</gene>
<comment type="caution">
    <text evidence="2">The sequence shown here is derived from an EMBL/GenBank/DDBJ whole genome shotgun (WGS) entry which is preliminary data.</text>
</comment>
<proteinExistence type="predicted"/>